<dbReference type="EMBL" id="VUOL01000018">
    <property type="protein sequence ID" value="KAA2226821.1"/>
    <property type="molecule type" value="Genomic_DNA"/>
</dbReference>
<proteinExistence type="predicted"/>
<dbReference type="OrthoDB" id="7006103at2"/>
<reference evidence="1 2" key="1">
    <citation type="submission" date="2019-09" db="EMBL/GenBank/DDBJ databases">
        <title>Draft genome sequence of Pseudomonas brenneri CCUG 51514(T).</title>
        <authorList>
            <person name="Tunovic T."/>
            <person name="Pineiro-Iglesias B."/>
            <person name="Unosson C."/>
            <person name="Inganas E."/>
            <person name="Ohlen M."/>
            <person name="Cardew S."/>
            <person name="Jensie-Markopoulos S."/>
            <person name="Salva-Serra F."/>
            <person name="Jaen-Luchoro D."/>
            <person name="Svensson-Stadler L."/>
            <person name="Chun J."/>
            <person name="Moore E."/>
        </authorList>
    </citation>
    <scope>NUCLEOTIDE SEQUENCE [LARGE SCALE GENOMIC DNA]</scope>
    <source>
        <strain evidence="1 2">CCUG 51514</strain>
    </source>
</reference>
<sequence length="130" mass="14829">MKALLSNWLNNRTEELTLIENNDEIILRHCSNTLLLQVQLTPDRPDKSHLRTWMRLGNASLSHFQGALAQAPATGALWLTQCLQENAGEKHLLDSLEALLNQRDTWRAMITRLAKPAQRFQPTSLRSLPH</sequence>
<dbReference type="RefSeq" id="WP_032857795.1">
    <property type="nucleotide sequence ID" value="NZ_BMNU01000013.1"/>
</dbReference>
<accession>A0A5B2UJU3</accession>
<comment type="caution">
    <text evidence="1">The sequence shown here is derived from an EMBL/GenBank/DDBJ whole genome shotgun (WGS) entry which is preliminary data.</text>
</comment>
<dbReference type="AlphaFoldDB" id="A0A5B2UJU3"/>
<organism evidence="1 2">
    <name type="scientific">Pseudomonas brenneri</name>
    <dbReference type="NCBI Taxonomy" id="129817"/>
    <lineage>
        <taxon>Bacteria</taxon>
        <taxon>Pseudomonadati</taxon>
        <taxon>Pseudomonadota</taxon>
        <taxon>Gammaproteobacteria</taxon>
        <taxon>Pseudomonadales</taxon>
        <taxon>Pseudomonadaceae</taxon>
        <taxon>Pseudomonas</taxon>
    </lineage>
</organism>
<evidence type="ECO:0000313" key="2">
    <source>
        <dbReference type="Proteomes" id="UP000325296"/>
    </source>
</evidence>
<dbReference type="Gene3D" id="3.30.1460.10">
    <property type="match status" value="1"/>
</dbReference>
<dbReference type="Proteomes" id="UP000325296">
    <property type="component" value="Unassembled WGS sequence"/>
</dbReference>
<gene>
    <name evidence="1" type="ORF">F1720_24135</name>
</gene>
<evidence type="ECO:0000313" key="1">
    <source>
        <dbReference type="EMBL" id="KAA2226821.1"/>
    </source>
</evidence>
<name>A0A5B2UJU3_9PSED</name>
<dbReference type="SUPFAM" id="SSF69635">
    <property type="entry name" value="Type III secretory system chaperone-like"/>
    <property type="match status" value="1"/>
</dbReference>
<protein>
    <submittedName>
        <fullName evidence="1">Type III secretion protein</fullName>
    </submittedName>
</protein>